<dbReference type="EMBL" id="RJUF01000015">
    <property type="protein sequence ID" value="MCP9762769.1"/>
    <property type="molecule type" value="Genomic_DNA"/>
</dbReference>
<feature type="transmembrane region" description="Helical" evidence="1">
    <location>
        <begin position="117"/>
        <end position="144"/>
    </location>
</feature>
<evidence type="ECO:0000313" key="3">
    <source>
        <dbReference type="Proteomes" id="UP001204144"/>
    </source>
</evidence>
<gene>
    <name evidence="2" type="ORF">EGI31_07355</name>
</gene>
<dbReference type="Proteomes" id="UP001204144">
    <property type="component" value="Unassembled WGS sequence"/>
</dbReference>
<accession>A0AAE3H0L3</accession>
<keyword evidence="1" id="KW-0472">Membrane</keyword>
<evidence type="ECO:0000313" key="2">
    <source>
        <dbReference type="EMBL" id="MCP9762769.1"/>
    </source>
</evidence>
<reference evidence="2 3" key="1">
    <citation type="submission" date="2018-11" db="EMBL/GenBank/DDBJ databases">
        <title>Novel bacteria species description.</title>
        <authorList>
            <person name="Han J.-H."/>
        </authorList>
    </citation>
    <scope>NUCLEOTIDE SEQUENCE [LARGE SCALE GENOMIC DNA]</scope>
    <source>
        <strain evidence="2 3">KCTC23259</strain>
    </source>
</reference>
<feature type="transmembrane region" description="Helical" evidence="1">
    <location>
        <begin position="87"/>
        <end position="105"/>
    </location>
</feature>
<keyword evidence="1" id="KW-1133">Transmembrane helix</keyword>
<comment type="caution">
    <text evidence="2">The sequence shown here is derived from an EMBL/GenBank/DDBJ whole genome shotgun (WGS) entry which is preliminary data.</text>
</comment>
<sequence>MTRILTIFFCVCIYVCSFAKEPLQNEDFTSEFKKLNQLESIIMANPNFTVDSVIKEQPQLLKDLGINSETKSNIGDDDPMKPAGFPAFWWGFCLGIWGILIVYLITDNNKAALNKTVKGCITATAIGLGVYVIAIVGSLIAAAATSPY</sequence>
<name>A0AAE3H0L3_9BACT</name>
<proteinExistence type="predicted"/>
<keyword evidence="1" id="KW-0812">Transmembrane</keyword>
<keyword evidence="3" id="KW-1185">Reference proteome</keyword>
<dbReference type="AlphaFoldDB" id="A0AAE3H0L3"/>
<organism evidence="2 3">
    <name type="scientific">Lacihabitans soyangensis</name>
    <dbReference type="NCBI Taxonomy" id="869394"/>
    <lineage>
        <taxon>Bacteria</taxon>
        <taxon>Pseudomonadati</taxon>
        <taxon>Bacteroidota</taxon>
        <taxon>Cytophagia</taxon>
        <taxon>Cytophagales</taxon>
        <taxon>Leadbetterellaceae</taxon>
        <taxon>Lacihabitans</taxon>
    </lineage>
</organism>
<protein>
    <submittedName>
        <fullName evidence="2">Uncharacterized protein</fullName>
    </submittedName>
</protein>
<evidence type="ECO:0000256" key="1">
    <source>
        <dbReference type="SAM" id="Phobius"/>
    </source>
</evidence>
<dbReference type="RefSeq" id="WP_255036542.1">
    <property type="nucleotide sequence ID" value="NZ_RJUF01000015.1"/>
</dbReference>